<sequence>MNFLLPLFVFLAVAVTASYGAAAGGNIYSIWHPYRLPRTATSAPALTAFRQRNDLQMTNPTKAQVNAFFDRLHASVRAELEQCYRKMS</sequence>
<accession>A0A8R1Z3N0</accession>
<dbReference type="EnsemblMetazoa" id="PPA41984.1">
    <property type="protein sequence ID" value="PPA41984.1"/>
    <property type="gene ID" value="WBGene00280353"/>
</dbReference>
<dbReference type="AlphaFoldDB" id="A0A2A6C0Z9"/>
<reference evidence="1" key="2">
    <citation type="submission" date="2022-06" db="UniProtKB">
        <authorList>
            <consortium name="EnsemblMetazoa"/>
        </authorList>
    </citation>
    <scope>IDENTIFICATION</scope>
    <source>
        <strain evidence="1">PS312</strain>
    </source>
</reference>
<protein>
    <submittedName>
        <fullName evidence="1">Uncharacterized protein</fullName>
    </submittedName>
</protein>
<name>A0A2A6C0Z9_PRIPA</name>
<accession>A0A2A6C0Z9</accession>
<evidence type="ECO:0000313" key="1">
    <source>
        <dbReference type="EnsemblMetazoa" id="PPA41984.1"/>
    </source>
</evidence>
<keyword evidence="2" id="KW-1185">Reference proteome</keyword>
<organism evidence="1 2">
    <name type="scientific">Pristionchus pacificus</name>
    <name type="common">Parasitic nematode worm</name>
    <dbReference type="NCBI Taxonomy" id="54126"/>
    <lineage>
        <taxon>Eukaryota</taxon>
        <taxon>Metazoa</taxon>
        <taxon>Ecdysozoa</taxon>
        <taxon>Nematoda</taxon>
        <taxon>Chromadorea</taxon>
        <taxon>Rhabditida</taxon>
        <taxon>Rhabditina</taxon>
        <taxon>Diplogasteromorpha</taxon>
        <taxon>Diplogasteroidea</taxon>
        <taxon>Neodiplogasteridae</taxon>
        <taxon>Pristionchus</taxon>
    </lineage>
</organism>
<dbReference type="Proteomes" id="UP000005239">
    <property type="component" value="Unassembled WGS sequence"/>
</dbReference>
<proteinExistence type="predicted"/>
<reference evidence="2" key="1">
    <citation type="journal article" date="2008" name="Nat. Genet.">
        <title>The Pristionchus pacificus genome provides a unique perspective on nematode lifestyle and parasitism.</title>
        <authorList>
            <person name="Dieterich C."/>
            <person name="Clifton S.W."/>
            <person name="Schuster L.N."/>
            <person name="Chinwalla A."/>
            <person name="Delehaunty K."/>
            <person name="Dinkelacker I."/>
            <person name="Fulton L."/>
            <person name="Fulton R."/>
            <person name="Godfrey J."/>
            <person name="Minx P."/>
            <person name="Mitreva M."/>
            <person name="Roeseler W."/>
            <person name="Tian H."/>
            <person name="Witte H."/>
            <person name="Yang S.P."/>
            <person name="Wilson R.K."/>
            <person name="Sommer R.J."/>
        </authorList>
    </citation>
    <scope>NUCLEOTIDE SEQUENCE [LARGE SCALE GENOMIC DNA]</scope>
    <source>
        <strain evidence="2">PS312</strain>
    </source>
</reference>
<gene>
    <name evidence="1" type="primary">WBGene00280353</name>
</gene>
<evidence type="ECO:0000313" key="2">
    <source>
        <dbReference type="Proteomes" id="UP000005239"/>
    </source>
</evidence>